<comment type="caution">
    <text evidence="12">The sequence shown here is derived from an EMBL/GenBank/DDBJ whole genome shotgun (WGS) entry which is preliminary data.</text>
</comment>
<dbReference type="CDD" id="cd00779">
    <property type="entry name" value="ProRS_core_prok"/>
    <property type="match status" value="1"/>
</dbReference>
<organism evidence="12 13">
    <name type="scientific">Paeniroseomonas aquatica</name>
    <dbReference type="NCBI Taxonomy" id="373043"/>
    <lineage>
        <taxon>Bacteria</taxon>
        <taxon>Pseudomonadati</taxon>
        <taxon>Pseudomonadota</taxon>
        <taxon>Alphaproteobacteria</taxon>
        <taxon>Acetobacterales</taxon>
        <taxon>Acetobacteraceae</taxon>
        <taxon>Paeniroseomonas</taxon>
    </lineage>
</organism>
<dbReference type="PROSITE" id="PS50862">
    <property type="entry name" value="AA_TRNA_LIGASE_II"/>
    <property type="match status" value="1"/>
</dbReference>
<dbReference type="InterPro" id="IPR002314">
    <property type="entry name" value="aa-tRNA-synt_IIb"/>
</dbReference>
<evidence type="ECO:0000256" key="1">
    <source>
        <dbReference type="ARBA" id="ARBA00004496"/>
    </source>
</evidence>
<keyword evidence="6 10" id="KW-0067">ATP-binding</keyword>
<evidence type="ECO:0000313" key="13">
    <source>
        <dbReference type="Proteomes" id="UP001529369"/>
    </source>
</evidence>
<comment type="similarity">
    <text evidence="10">Belongs to the class-II aminoacyl-tRNA synthetase family. ProS type 2 subfamily.</text>
</comment>
<evidence type="ECO:0000256" key="10">
    <source>
        <dbReference type="HAMAP-Rule" id="MF_01570"/>
    </source>
</evidence>
<evidence type="ECO:0000256" key="3">
    <source>
        <dbReference type="ARBA" id="ARBA00022490"/>
    </source>
</evidence>
<dbReference type="PANTHER" id="PTHR42753:SF2">
    <property type="entry name" value="PROLINE--TRNA LIGASE"/>
    <property type="match status" value="1"/>
</dbReference>
<dbReference type="PRINTS" id="PR01046">
    <property type="entry name" value="TRNASYNTHPRO"/>
</dbReference>
<evidence type="ECO:0000256" key="2">
    <source>
        <dbReference type="ARBA" id="ARBA00011738"/>
    </source>
</evidence>
<keyword evidence="7 10" id="KW-0648">Protein biosynthesis</keyword>
<evidence type="ECO:0000256" key="8">
    <source>
        <dbReference type="ARBA" id="ARBA00023146"/>
    </source>
</evidence>
<dbReference type="SUPFAM" id="SSF55681">
    <property type="entry name" value="Class II aaRS and biotin synthetases"/>
    <property type="match status" value="1"/>
</dbReference>
<dbReference type="InterPro" id="IPR050062">
    <property type="entry name" value="Pro-tRNA_synthetase"/>
</dbReference>
<dbReference type="InterPro" id="IPR002316">
    <property type="entry name" value="Pro-tRNA-ligase_IIa"/>
</dbReference>
<dbReference type="InterPro" id="IPR006195">
    <property type="entry name" value="aa-tRNA-synth_II"/>
</dbReference>
<dbReference type="InterPro" id="IPR033730">
    <property type="entry name" value="ProRS_core_prok"/>
</dbReference>
<dbReference type="HAMAP" id="MF_01570">
    <property type="entry name" value="Pro_tRNA_synth_type2"/>
    <property type="match status" value="1"/>
</dbReference>
<sequence length="435" mass="48909">MRLSRAFLPTLKETPADAQIASHRLMLRAGMVRQTSAGIYAWLPLGWRVLQKVEQIVREEQDRAGAQEILMPTIQTADLWRTSGRYDAYGPEMLRLQDRHDREMLYGPTNEEMVTDIFKTYAKSYRDLPRNLYHIQWKFRDEVRPRFGVMRGREFLMKDAYSFDLDYAGAQKSYRQMFVAYLRTFARMGLKAIPMQADTGPIGGNLSHEFLILAETGESQVYLHRDLLEFDALSQPVDYDGDLSPVMDFWTSRYAATDEKHDAAAWAQVPAERQVSARGIEIGHIFYFGTKYSAAMGLQVAGADGKMVVPEMGSYGIGVSRLVGAIIEANHDEAGIRWPEAIAPFKVAVLNLKQGDAATDALCDRLYAAFDPDAVYDDRADRAGVKFADADLMGYPWQAIVGPRGAAVGKVELKRRATGERLELSLEDAIARIKA</sequence>
<comment type="catalytic activity">
    <reaction evidence="9 10">
        <text>tRNA(Pro) + L-proline + ATP = L-prolyl-tRNA(Pro) + AMP + diphosphate</text>
        <dbReference type="Rhea" id="RHEA:14305"/>
        <dbReference type="Rhea" id="RHEA-COMP:9700"/>
        <dbReference type="Rhea" id="RHEA-COMP:9702"/>
        <dbReference type="ChEBI" id="CHEBI:30616"/>
        <dbReference type="ChEBI" id="CHEBI:33019"/>
        <dbReference type="ChEBI" id="CHEBI:60039"/>
        <dbReference type="ChEBI" id="CHEBI:78442"/>
        <dbReference type="ChEBI" id="CHEBI:78532"/>
        <dbReference type="ChEBI" id="CHEBI:456215"/>
        <dbReference type="EC" id="6.1.1.15"/>
    </reaction>
</comment>
<keyword evidence="3 10" id="KW-0963">Cytoplasm</keyword>
<dbReference type="GO" id="GO:0004827">
    <property type="term" value="F:proline-tRNA ligase activity"/>
    <property type="evidence" value="ECO:0007669"/>
    <property type="project" value="UniProtKB-EC"/>
</dbReference>
<dbReference type="PANTHER" id="PTHR42753">
    <property type="entry name" value="MITOCHONDRIAL RIBOSOME PROTEIN L39/PROLYL-TRNA LIGASE FAMILY MEMBER"/>
    <property type="match status" value="1"/>
</dbReference>
<dbReference type="Gene3D" id="3.40.50.800">
    <property type="entry name" value="Anticodon-binding domain"/>
    <property type="match status" value="1"/>
</dbReference>
<keyword evidence="4 10" id="KW-0436">Ligase</keyword>
<comment type="subunit">
    <text evidence="2 10">Homodimer.</text>
</comment>
<feature type="domain" description="Aminoacyl-transfer RNA synthetases class-II family profile" evidence="11">
    <location>
        <begin position="38"/>
        <end position="339"/>
    </location>
</feature>
<dbReference type="Proteomes" id="UP001529369">
    <property type="component" value="Unassembled WGS sequence"/>
</dbReference>
<dbReference type="InterPro" id="IPR036621">
    <property type="entry name" value="Anticodon-bd_dom_sf"/>
</dbReference>
<dbReference type="SUPFAM" id="SSF52954">
    <property type="entry name" value="Class II aaRS ABD-related"/>
    <property type="match status" value="1"/>
</dbReference>
<keyword evidence="5 10" id="KW-0547">Nucleotide-binding</keyword>
<dbReference type="InterPro" id="IPR045864">
    <property type="entry name" value="aa-tRNA-synth_II/BPL/LPL"/>
</dbReference>
<evidence type="ECO:0000256" key="5">
    <source>
        <dbReference type="ARBA" id="ARBA00022741"/>
    </source>
</evidence>
<dbReference type="InterPro" id="IPR004500">
    <property type="entry name" value="Pro-tRNA-synth_IIa_bac-type"/>
</dbReference>
<evidence type="ECO:0000259" key="11">
    <source>
        <dbReference type="PROSITE" id="PS50862"/>
    </source>
</evidence>
<dbReference type="Pfam" id="PF03129">
    <property type="entry name" value="HGTP_anticodon"/>
    <property type="match status" value="1"/>
</dbReference>
<evidence type="ECO:0000256" key="4">
    <source>
        <dbReference type="ARBA" id="ARBA00022598"/>
    </source>
</evidence>
<comment type="function">
    <text evidence="10">Catalyzes the attachment of proline to tRNA(Pro) in a two-step reaction: proline is first activated by ATP to form Pro-AMP and then transferred to the acceptor end of tRNA(Pro).</text>
</comment>
<dbReference type="NCBIfam" id="NF008979">
    <property type="entry name" value="PRK12325.1"/>
    <property type="match status" value="1"/>
</dbReference>
<dbReference type="EMBL" id="JAUFPN010000197">
    <property type="protein sequence ID" value="MDN3567719.1"/>
    <property type="molecule type" value="Genomic_DNA"/>
</dbReference>
<dbReference type="CDD" id="cd00861">
    <property type="entry name" value="ProRS_anticodon_short"/>
    <property type="match status" value="1"/>
</dbReference>
<evidence type="ECO:0000256" key="6">
    <source>
        <dbReference type="ARBA" id="ARBA00022840"/>
    </source>
</evidence>
<accession>A0ABT8AEE4</accession>
<dbReference type="InterPro" id="IPR044140">
    <property type="entry name" value="ProRS_anticodon_short"/>
</dbReference>
<dbReference type="InterPro" id="IPR023716">
    <property type="entry name" value="Prolyl-tRNA_ligase_IIa_type2"/>
</dbReference>
<proteinExistence type="inferred from homology"/>
<dbReference type="NCBIfam" id="TIGR00409">
    <property type="entry name" value="proS_fam_II"/>
    <property type="match status" value="1"/>
</dbReference>
<protein>
    <recommendedName>
        <fullName evidence="10">Proline--tRNA ligase</fullName>
        <ecNumber evidence="10">6.1.1.15</ecNumber>
    </recommendedName>
    <alternativeName>
        <fullName evidence="10">Prolyl-tRNA synthetase</fullName>
        <shortName evidence="10">ProRS</shortName>
    </alternativeName>
</protein>
<evidence type="ECO:0000313" key="12">
    <source>
        <dbReference type="EMBL" id="MDN3567719.1"/>
    </source>
</evidence>
<keyword evidence="8 10" id="KW-0030">Aminoacyl-tRNA synthetase</keyword>
<dbReference type="Pfam" id="PF00587">
    <property type="entry name" value="tRNA-synt_2b"/>
    <property type="match status" value="1"/>
</dbReference>
<gene>
    <name evidence="10" type="primary">proS</name>
    <name evidence="12" type="ORF">QWZ14_25355</name>
</gene>
<dbReference type="Gene3D" id="3.30.930.10">
    <property type="entry name" value="Bira Bifunctional Protein, Domain 2"/>
    <property type="match status" value="1"/>
</dbReference>
<name>A0ABT8AEE4_9PROT</name>
<dbReference type="InterPro" id="IPR004154">
    <property type="entry name" value="Anticodon-bd"/>
</dbReference>
<keyword evidence="13" id="KW-1185">Reference proteome</keyword>
<reference evidence="13" key="1">
    <citation type="journal article" date="2019" name="Int. J. Syst. Evol. Microbiol.">
        <title>The Global Catalogue of Microorganisms (GCM) 10K type strain sequencing project: providing services to taxonomists for standard genome sequencing and annotation.</title>
        <authorList>
            <consortium name="The Broad Institute Genomics Platform"/>
            <consortium name="The Broad Institute Genome Sequencing Center for Infectious Disease"/>
            <person name="Wu L."/>
            <person name="Ma J."/>
        </authorList>
    </citation>
    <scope>NUCLEOTIDE SEQUENCE [LARGE SCALE GENOMIC DNA]</scope>
    <source>
        <strain evidence="13">CECT 7131</strain>
    </source>
</reference>
<evidence type="ECO:0000256" key="7">
    <source>
        <dbReference type="ARBA" id="ARBA00022917"/>
    </source>
</evidence>
<evidence type="ECO:0000256" key="9">
    <source>
        <dbReference type="ARBA" id="ARBA00047671"/>
    </source>
</evidence>
<dbReference type="RefSeq" id="WP_290319779.1">
    <property type="nucleotide sequence ID" value="NZ_JAUFPN010000197.1"/>
</dbReference>
<dbReference type="EC" id="6.1.1.15" evidence="10"/>
<comment type="subcellular location">
    <subcellularLocation>
        <location evidence="1 10">Cytoplasm</location>
    </subcellularLocation>
</comment>